<feature type="compositionally biased region" description="Polar residues" evidence="2">
    <location>
        <begin position="17"/>
        <end position="30"/>
    </location>
</feature>
<gene>
    <name evidence="5" type="ORF">L249_1625</name>
</gene>
<feature type="region of interest" description="Disordered" evidence="2">
    <location>
        <begin position="1"/>
        <end position="31"/>
    </location>
</feature>
<dbReference type="Gene3D" id="2.60.34.20">
    <property type="match status" value="1"/>
</dbReference>
<dbReference type="Proteomes" id="UP000253664">
    <property type="component" value="Unassembled WGS sequence"/>
</dbReference>
<organism evidence="5 6">
    <name type="scientific">Ophiocordyceps polyrhachis-furcata BCC 54312</name>
    <dbReference type="NCBI Taxonomy" id="1330021"/>
    <lineage>
        <taxon>Eukaryota</taxon>
        <taxon>Fungi</taxon>
        <taxon>Dikarya</taxon>
        <taxon>Ascomycota</taxon>
        <taxon>Pezizomycotina</taxon>
        <taxon>Sordariomycetes</taxon>
        <taxon>Hypocreomycetidae</taxon>
        <taxon>Hypocreales</taxon>
        <taxon>Ophiocordycipitaceae</taxon>
        <taxon>Ophiocordyceps</taxon>
    </lineage>
</organism>
<evidence type="ECO:0000313" key="6">
    <source>
        <dbReference type="Proteomes" id="UP000253664"/>
    </source>
</evidence>
<dbReference type="InterPro" id="IPR033648">
    <property type="entry name" value="AAR2_C"/>
</dbReference>
<dbReference type="STRING" id="1330021.A0A367KZH2"/>
<feature type="domain" description="AAR2 C-terminal" evidence="3">
    <location>
        <begin position="271"/>
        <end position="434"/>
    </location>
</feature>
<sequence>MEATGRQDASEKESVPSGITKSNSNRSAESLESVKAIGNCALGSVRLLRPEPGDGSPPPLLPSTSGEPPRNPMVHALGGGDVVVILNLPTDYTIGYDSVAFTAPNFVGIRNIPHGPHFFWASQSVNASARCGFWIMSSADVHLVHVVEWHRYHEIFVQPTHADARIQAGDIESIYNQLPSFRYPSAPSTLPGMTQLSTAQASAVGWNQLTGHITATLLDRVTSDQEDGWNLHTCDQVKGSLKMPAEIHLDRSLSHLTSLFQSHELEFCFQQQTRTFSLDSFGSDRSRDAVDTTTYILDTLASFTEQDILGDLQFAYIVGVYLGNDACVQQWWFVVVRIFLRAHRLIDQRPEFVALVLDALTAQLCHSTYCLDGSLLDSNEAQRRELQVSLIVYRSRMKEVIDAWLSSDSPALAAAALAFEKLEAAVAHLGWDLDDNYLRRGNVMLEDGAEVELELDELEAEDERGEFAPEVVELDEQGRQVDLVSWSG</sequence>
<dbReference type="PANTHER" id="PTHR12689">
    <property type="entry name" value="A1 CISTRON SPLICING FACTOR AAR2-RELATED"/>
    <property type="match status" value="1"/>
</dbReference>
<dbReference type="EMBL" id="LKCN02000026">
    <property type="protein sequence ID" value="RCI07567.1"/>
    <property type="molecule type" value="Genomic_DNA"/>
</dbReference>
<comment type="caution">
    <text evidence="5">The sequence shown here is derived from an EMBL/GenBank/DDBJ whole genome shotgun (WGS) entry which is preliminary data.</text>
</comment>
<evidence type="ECO:0000259" key="4">
    <source>
        <dbReference type="Pfam" id="PF20981"/>
    </source>
</evidence>
<keyword evidence="6" id="KW-1185">Reference proteome</keyword>
<name>A0A367KZH2_9HYPO</name>
<dbReference type="GO" id="GO:0000244">
    <property type="term" value="P:spliceosomal tri-snRNP complex assembly"/>
    <property type="evidence" value="ECO:0007669"/>
    <property type="project" value="TreeGrafter"/>
</dbReference>
<dbReference type="Gene3D" id="1.25.40.550">
    <property type="entry name" value="Aar2, C-terminal domain-like"/>
    <property type="match status" value="1"/>
</dbReference>
<dbReference type="Pfam" id="PF20981">
    <property type="entry name" value="AAR2_1st"/>
    <property type="match status" value="1"/>
</dbReference>
<dbReference type="InterPro" id="IPR038516">
    <property type="entry name" value="AAR2_N_sf"/>
</dbReference>
<dbReference type="Pfam" id="PF05282">
    <property type="entry name" value="AAR2"/>
    <property type="match status" value="1"/>
</dbReference>
<dbReference type="PANTHER" id="PTHR12689:SF4">
    <property type="entry name" value="PROTEIN AAR2 HOMOLOG"/>
    <property type="match status" value="1"/>
</dbReference>
<dbReference type="CDD" id="cd13778">
    <property type="entry name" value="Aar2_C"/>
    <property type="match status" value="1"/>
</dbReference>
<feature type="region of interest" description="Disordered" evidence="2">
    <location>
        <begin position="47"/>
        <end position="71"/>
    </location>
</feature>
<dbReference type="CDD" id="cd13777">
    <property type="entry name" value="Aar2_N"/>
    <property type="match status" value="1"/>
</dbReference>
<comment type="similarity">
    <text evidence="1">Belongs to the AAR2 family.</text>
</comment>
<evidence type="ECO:0000313" key="5">
    <source>
        <dbReference type="EMBL" id="RCI07567.1"/>
    </source>
</evidence>
<evidence type="ECO:0000256" key="2">
    <source>
        <dbReference type="SAM" id="MobiDB-lite"/>
    </source>
</evidence>
<accession>A0A367KZH2</accession>
<dbReference type="OrthoDB" id="201752at2759"/>
<feature type="domain" description="AAR2 N-terminal" evidence="4">
    <location>
        <begin position="80"/>
        <end position="222"/>
    </location>
</feature>
<dbReference type="InterPro" id="IPR038514">
    <property type="entry name" value="AAR2_C_sf"/>
</dbReference>
<dbReference type="InterPro" id="IPR007946">
    <property type="entry name" value="AAR2"/>
</dbReference>
<reference evidence="5 6" key="1">
    <citation type="journal article" date="2015" name="BMC Genomics">
        <title>Insights from the genome of Ophiocordyceps polyrhachis-furcata to pathogenicity and host specificity in insect fungi.</title>
        <authorList>
            <person name="Wichadakul D."/>
            <person name="Kobmoo N."/>
            <person name="Ingsriswang S."/>
            <person name="Tangphatsornruang S."/>
            <person name="Chantasingh D."/>
            <person name="Luangsa-ard J.J."/>
            <person name="Eurwilaichitr L."/>
        </authorList>
    </citation>
    <scope>NUCLEOTIDE SEQUENCE [LARGE SCALE GENOMIC DNA]</scope>
    <source>
        <strain evidence="5 6">BCC 54312</strain>
    </source>
</reference>
<evidence type="ECO:0000256" key="1">
    <source>
        <dbReference type="ARBA" id="ARBA00006281"/>
    </source>
</evidence>
<protein>
    <submittedName>
        <fullName evidence="5">Uncharacterized protein</fullName>
    </submittedName>
</protein>
<dbReference type="AlphaFoldDB" id="A0A367KZH2"/>
<evidence type="ECO:0000259" key="3">
    <source>
        <dbReference type="Pfam" id="PF05282"/>
    </source>
</evidence>
<dbReference type="InterPro" id="IPR033647">
    <property type="entry name" value="Aar2_N"/>
</dbReference>
<proteinExistence type="inferred from homology"/>